<organism evidence="1">
    <name type="scientific">uncultured Thermomicrobiales bacterium</name>
    <dbReference type="NCBI Taxonomy" id="1645740"/>
    <lineage>
        <taxon>Bacteria</taxon>
        <taxon>Pseudomonadati</taxon>
        <taxon>Thermomicrobiota</taxon>
        <taxon>Thermomicrobia</taxon>
        <taxon>Thermomicrobiales</taxon>
        <taxon>environmental samples</taxon>
    </lineage>
</organism>
<proteinExistence type="predicted"/>
<accession>A0A6J4UT00</accession>
<dbReference type="AlphaFoldDB" id="A0A6J4UT00"/>
<evidence type="ECO:0000313" key="1">
    <source>
        <dbReference type="EMBL" id="CAA9557362.1"/>
    </source>
</evidence>
<sequence>MDEQDYVVTAVRSYSSGIVGRSLNTARDQHFVIDSPTIGEALGSGEAFLAGVSSCGVTLVEGAAKTMGVPIQRMEVSIEGRRERANPTSFARIDLHFTLVGPSQEEAESVVQRYKDG</sequence>
<protein>
    <submittedName>
        <fullName evidence="1">Uncharacterized protein</fullName>
    </submittedName>
</protein>
<dbReference type="Pfam" id="PF02566">
    <property type="entry name" value="OsmC"/>
    <property type="match status" value="1"/>
</dbReference>
<dbReference type="InterPro" id="IPR003718">
    <property type="entry name" value="OsmC/Ohr_fam"/>
</dbReference>
<name>A0A6J4UT00_9BACT</name>
<dbReference type="EMBL" id="CADCWN010000056">
    <property type="protein sequence ID" value="CAA9557362.1"/>
    <property type="molecule type" value="Genomic_DNA"/>
</dbReference>
<dbReference type="SUPFAM" id="SSF82784">
    <property type="entry name" value="OsmC-like"/>
    <property type="match status" value="1"/>
</dbReference>
<dbReference type="InterPro" id="IPR015946">
    <property type="entry name" value="KH_dom-like_a/b"/>
</dbReference>
<dbReference type="Gene3D" id="3.30.300.20">
    <property type="match status" value="1"/>
</dbReference>
<gene>
    <name evidence="1" type="ORF">AVDCRST_MAG18-785</name>
</gene>
<dbReference type="InterPro" id="IPR036102">
    <property type="entry name" value="OsmC/Ohrsf"/>
</dbReference>
<reference evidence="1" key="1">
    <citation type="submission" date="2020-02" db="EMBL/GenBank/DDBJ databases">
        <authorList>
            <person name="Meier V. D."/>
        </authorList>
    </citation>
    <scope>NUCLEOTIDE SEQUENCE</scope>
    <source>
        <strain evidence="1">AVDCRST_MAG18</strain>
    </source>
</reference>